<proteinExistence type="predicted"/>
<dbReference type="AlphaFoldDB" id="A0A7M4DIK3"/>
<dbReference type="CDD" id="cd01392">
    <property type="entry name" value="HTH_LacI"/>
    <property type="match status" value="1"/>
</dbReference>
<feature type="domain" description="HTH lacI-type" evidence="4">
    <location>
        <begin position="6"/>
        <end position="60"/>
    </location>
</feature>
<dbReference type="PANTHER" id="PTHR30146:SF109">
    <property type="entry name" value="HTH-TYPE TRANSCRIPTIONAL REGULATOR GALS"/>
    <property type="match status" value="1"/>
</dbReference>
<gene>
    <name evidence="5" type="primary">degA_8</name>
    <name evidence="5" type="ORF">HALOF300_01956</name>
</gene>
<dbReference type="Pfam" id="PF00356">
    <property type="entry name" value="LacI"/>
    <property type="match status" value="1"/>
</dbReference>
<evidence type="ECO:0000259" key="4">
    <source>
        <dbReference type="PROSITE" id="PS50932"/>
    </source>
</evidence>
<dbReference type="InterPro" id="IPR010982">
    <property type="entry name" value="Lambda_DNA-bd_dom_sf"/>
</dbReference>
<organism evidence="5 6">
    <name type="scientific">Occultella aeris</name>
    <dbReference type="NCBI Taxonomy" id="2761496"/>
    <lineage>
        <taxon>Bacteria</taxon>
        <taxon>Bacillati</taxon>
        <taxon>Actinomycetota</taxon>
        <taxon>Actinomycetes</taxon>
        <taxon>Micrococcales</taxon>
        <taxon>Ruaniaceae</taxon>
        <taxon>Occultella</taxon>
    </lineage>
</organism>
<dbReference type="Gene3D" id="3.40.50.2300">
    <property type="match status" value="2"/>
</dbReference>
<dbReference type="InterPro" id="IPR028082">
    <property type="entry name" value="Peripla_BP_I"/>
</dbReference>
<dbReference type="PROSITE" id="PS50932">
    <property type="entry name" value="HTH_LACI_2"/>
    <property type="match status" value="1"/>
</dbReference>
<dbReference type="SUPFAM" id="SSF47413">
    <property type="entry name" value="lambda repressor-like DNA-binding domains"/>
    <property type="match status" value="1"/>
</dbReference>
<dbReference type="RefSeq" id="WP_231955196.1">
    <property type="nucleotide sequence ID" value="NZ_CACRYJ010000026.1"/>
</dbReference>
<sequence>MSVRAVTMRDVAQRAGVSLKTVSNVVNAYPHVRPEMRDRVLRVIDELGYQMNFTARNLSLGRTGMIALAVPELRLAYFAELADAVIAAADRVGLTVLIEQTGGTRAGELEVLTSPRRRMTDGLLYSPTALRSADAGALDVDFPMVLLGERALRRGVDHVAMANEAGAWTVTEHLLDGGRRRIALIGGHDSESGAGNLRARGFRAAMAAAGVEVDPRLVAGAERWSRRTGARAMAEILERGVTPDAVFALNDVMALGAMRELFERGLSVPGDVAVAGFDNIEEASFSRPSLTTIDPGRTEIAGTAVGLLADRLAGRGERGGAAAHEIVAGFRLETRESTATG</sequence>
<dbReference type="Pfam" id="PF13377">
    <property type="entry name" value="Peripla_BP_3"/>
    <property type="match status" value="1"/>
</dbReference>
<comment type="caution">
    <text evidence="5">The sequence shown here is derived from an EMBL/GenBank/DDBJ whole genome shotgun (WGS) entry which is preliminary data.</text>
</comment>
<dbReference type="SUPFAM" id="SSF53822">
    <property type="entry name" value="Periplasmic binding protein-like I"/>
    <property type="match status" value="1"/>
</dbReference>
<protein>
    <submittedName>
        <fullName evidence="5">HTH-type transcriptional regulator DegA</fullName>
    </submittedName>
</protein>
<dbReference type="Proteomes" id="UP000419743">
    <property type="component" value="Unassembled WGS sequence"/>
</dbReference>
<evidence type="ECO:0000256" key="3">
    <source>
        <dbReference type="ARBA" id="ARBA00023163"/>
    </source>
</evidence>
<dbReference type="GO" id="GO:0003700">
    <property type="term" value="F:DNA-binding transcription factor activity"/>
    <property type="evidence" value="ECO:0007669"/>
    <property type="project" value="TreeGrafter"/>
</dbReference>
<dbReference type="CDD" id="cd06267">
    <property type="entry name" value="PBP1_LacI_sugar_binding-like"/>
    <property type="match status" value="1"/>
</dbReference>
<dbReference type="SMART" id="SM00354">
    <property type="entry name" value="HTH_LACI"/>
    <property type="match status" value="1"/>
</dbReference>
<dbReference type="Gene3D" id="1.10.260.40">
    <property type="entry name" value="lambda repressor-like DNA-binding domains"/>
    <property type="match status" value="1"/>
</dbReference>
<name>A0A7M4DIK3_9MICO</name>
<dbReference type="EMBL" id="CACRYJ010000026">
    <property type="protein sequence ID" value="VZO36812.1"/>
    <property type="molecule type" value="Genomic_DNA"/>
</dbReference>
<reference evidence="5 6" key="1">
    <citation type="submission" date="2019-11" db="EMBL/GenBank/DDBJ databases">
        <authorList>
            <person name="Criscuolo A."/>
        </authorList>
    </citation>
    <scope>NUCLEOTIDE SEQUENCE [LARGE SCALE GENOMIC DNA]</scope>
    <source>
        <strain evidence="5">CIP111667</strain>
    </source>
</reference>
<evidence type="ECO:0000313" key="5">
    <source>
        <dbReference type="EMBL" id="VZO36812.1"/>
    </source>
</evidence>
<dbReference type="GO" id="GO:0000976">
    <property type="term" value="F:transcription cis-regulatory region binding"/>
    <property type="evidence" value="ECO:0007669"/>
    <property type="project" value="TreeGrafter"/>
</dbReference>
<evidence type="ECO:0000256" key="1">
    <source>
        <dbReference type="ARBA" id="ARBA00023015"/>
    </source>
</evidence>
<dbReference type="PROSITE" id="PS00356">
    <property type="entry name" value="HTH_LACI_1"/>
    <property type="match status" value="1"/>
</dbReference>
<dbReference type="InterPro" id="IPR000843">
    <property type="entry name" value="HTH_LacI"/>
</dbReference>
<evidence type="ECO:0000256" key="2">
    <source>
        <dbReference type="ARBA" id="ARBA00023125"/>
    </source>
</evidence>
<keyword evidence="6" id="KW-1185">Reference proteome</keyword>
<accession>A0A7M4DIK3</accession>
<evidence type="ECO:0000313" key="6">
    <source>
        <dbReference type="Proteomes" id="UP000419743"/>
    </source>
</evidence>
<keyword evidence="3" id="KW-0804">Transcription</keyword>
<dbReference type="InterPro" id="IPR046335">
    <property type="entry name" value="LacI/GalR-like_sensor"/>
</dbReference>
<keyword evidence="2" id="KW-0238">DNA-binding</keyword>
<keyword evidence="1" id="KW-0805">Transcription regulation</keyword>
<dbReference type="PANTHER" id="PTHR30146">
    <property type="entry name" value="LACI-RELATED TRANSCRIPTIONAL REPRESSOR"/>
    <property type="match status" value="1"/>
</dbReference>